<keyword evidence="9" id="KW-1185">Reference proteome</keyword>
<sequence>MNRRDLLKAAVALPLLPLAFAGDRLASAWAGQMPAATFRRRVRPGAPGWPSPAEWEQLKRDVGGRLLQPQSPFAGCTAAAPGAACREALEQLKNPYYIGDQPALTQTSGWADAWTSQPSAYAVAARDTADVVAAVNFAREHHLRLVVKGGGHSYQGTSDAPDSLLVWTRHMNGISLHDAFVGQGCEGRQAPQPAVSLGAGAMWIDAYDAVTTKGGRYVQGGGCTTVGVAGLVQSGGFGSFSKKYGTAAAGLIEAEVVTADGVVRIANACSHPELFWGLKGGGGGSLGVVTRLTLRTRELPETFGAAFGAITASSDTAFRALIAKVMGFYRNDLFNPHWGEQMAFQPDNTLRISMVFQGLSQAQAEQVWAPFLDWVRARKEYAFAREIKIIALPARHFWDADFFRQHAPQFIVEDTRPGAPRDHILWAGDQGQVGWFLHGFRSAWLPASLLEKGARSRLVEAMFAASREWDFALHFNKGLAGAPPEELAAARDTATHPGMVEAFALAMCGADGPPAFPGMPGPGPDLAKARRDAAGVGRSMDALLKVAPRAGSYVSESDYFERHWQTSFWGSNYPRLAAVKRKVDPDGLFHVHHGVGSEGWSADGFTRR</sequence>
<accession>A0ABW0QKC3</accession>
<evidence type="ECO:0000259" key="7">
    <source>
        <dbReference type="PROSITE" id="PS51387"/>
    </source>
</evidence>
<dbReference type="InterPro" id="IPR016166">
    <property type="entry name" value="FAD-bd_PCMH"/>
</dbReference>
<evidence type="ECO:0000313" key="9">
    <source>
        <dbReference type="Proteomes" id="UP001596114"/>
    </source>
</evidence>
<dbReference type="Gene3D" id="3.30.465.10">
    <property type="match status" value="2"/>
</dbReference>
<evidence type="ECO:0000256" key="6">
    <source>
        <dbReference type="SAM" id="SignalP"/>
    </source>
</evidence>
<evidence type="ECO:0000256" key="2">
    <source>
        <dbReference type="ARBA" id="ARBA00005466"/>
    </source>
</evidence>
<evidence type="ECO:0000313" key="8">
    <source>
        <dbReference type="EMBL" id="MFC5525404.1"/>
    </source>
</evidence>
<dbReference type="InterPro" id="IPR012951">
    <property type="entry name" value="BBE"/>
</dbReference>
<evidence type="ECO:0000256" key="3">
    <source>
        <dbReference type="ARBA" id="ARBA00022630"/>
    </source>
</evidence>
<dbReference type="EMBL" id="JBHSNF010000001">
    <property type="protein sequence ID" value="MFC5525404.1"/>
    <property type="molecule type" value="Genomic_DNA"/>
</dbReference>
<evidence type="ECO:0000256" key="4">
    <source>
        <dbReference type="ARBA" id="ARBA00022827"/>
    </source>
</evidence>
<dbReference type="InterPro" id="IPR036318">
    <property type="entry name" value="FAD-bd_PCMH-like_sf"/>
</dbReference>
<keyword evidence="3" id="KW-0285">Flavoprotein</keyword>
<evidence type="ECO:0000256" key="5">
    <source>
        <dbReference type="ARBA" id="ARBA00023002"/>
    </source>
</evidence>
<keyword evidence="5" id="KW-0560">Oxidoreductase</keyword>
<feature type="domain" description="FAD-binding PCMH-type" evidence="7">
    <location>
        <begin position="114"/>
        <end position="299"/>
    </location>
</feature>
<evidence type="ECO:0000256" key="1">
    <source>
        <dbReference type="ARBA" id="ARBA00001974"/>
    </source>
</evidence>
<feature type="signal peptide" evidence="6">
    <location>
        <begin position="1"/>
        <end position="21"/>
    </location>
</feature>
<dbReference type="Pfam" id="PF01565">
    <property type="entry name" value="FAD_binding_4"/>
    <property type="match status" value="1"/>
</dbReference>
<comment type="caution">
    <text evidence="8">The sequence shown here is derived from an EMBL/GenBank/DDBJ whole genome shotgun (WGS) entry which is preliminary data.</text>
</comment>
<name>A0ABW0QKC3_9GAMM</name>
<organism evidence="8 9">
    <name type="scientific">Rhodanobacter ginsengisoli</name>
    <dbReference type="NCBI Taxonomy" id="418646"/>
    <lineage>
        <taxon>Bacteria</taxon>
        <taxon>Pseudomonadati</taxon>
        <taxon>Pseudomonadota</taxon>
        <taxon>Gammaproteobacteria</taxon>
        <taxon>Lysobacterales</taxon>
        <taxon>Rhodanobacteraceae</taxon>
        <taxon>Rhodanobacter</taxon>
    </lineage>
</organism>
<dbReference type="Pfam" id="PF08031">
    <property type="entry name" value="BBE"/>
    <property type="match status" value="1"/>
</dbReference>
<comment type="cofactor">
    <cofactor evidence="1">
        <name>FAD</name>
        <dbReference type="ChEBI" id="CHEBI:57692"/>
    </cofactor>
</comment>
<dbReference type="SUPFAM" id="SSF56176">
    <property type="entry name" value="FAD-binding/transporter-associated domain-like"/>
    <property type="match status" value="1"/>
</dbReference>
<dbReference type="PROSITE" id="PS51387">
    <property type="entry name" value="FAD_PCMH"/>
    <property type="match status" value="1"/>
</dbReference>
<protein>
    <submittedName>
        <fullName evidence="8">FAD-dependent oxidoreductase</fullName>
    </submittedName>
</protein>
<dbReference type="InterPro" id="IPR006094">
    <property type="entry name" value="Oxid_FAD_bind_N"/>
</dbReference>
<keyword evidence="6" id="KW-0732">Signal</keyword>
<proteinExistence type="inferred from homology"/>
<dbReference type="PANTHER" id="PTHR42973:SF39">
    <property type="entry name" value="FAD-BINDING PCMH-TYPE DOMAIN-CONTAINING PROTEIN"/>
    <property type="match status" value="1"/>
</dbReference>
<gene>
    <name evidence="8" type="ORF">ACFPPA_06570</name>
</gene>
<dbReference type="InterPro" id="IPR050416">
    <property type="entry name" value="FAD-linked_Oxidoreductase"/>
</dbReference>
<dbReference type="InterPro" id="IPR016169">
    <property type="entry name" value="FAD-bd_PCMH_sub2"/>
</dbReference>
<feature type="chain" id="PRO_5046596186" evidence="6">
    <location>
        <begin position="22"/>
        <end position="608"/>
    </location>
</feature>
<keyword evidence="4" id="KW-0274">FAD</keyword>
<comment type="similarity">
    <text evidence="2">Belongs to the oxygen-dependent FAD-linked oxidoreductase family.</text>
</comment>
<dbReference type="PANTHER" id="PTHR42973">
    <property type="entry name" value="BINDING OXIDOREDUCTASE, PUTATIVE (AFU_ORTHOLOGUE AFUA_1G17690)-RELATED"/>
    <property type="match status" value="1"/>
</dbReference>
<reference evidence="9" key="1">
    <citation type="journal article" date="2019" name="Int. J. Syst. Evol. Microbiol.">
        <title>The Global Catalogue of Microorganisms (GCM) 10K type strain sequencing project: providing services to taxonomists for standard genome sequencing and annotation.</title>
        <authorList>
            <consortium name="The Broad Institute Genomics Platform"/>
            <consortium name="The Broad Institute Genome Sequencing Center for Infectious Disease"/>
            <person name="Wu L."/>
            <person name="Ma J."/>
        </authorList>
    </citation>
    <scope>NUCLEOTIDE SEQUENCE [LARGE SCALE GENOMIC DNA]</scope>
    <source>
        <strain evidence="9">CGMCC 1.16619</strain>
    </source>
</reference>
<dbReference type="RefSeq" id="WP_377318456.1">
    <property type="nucleotide sequence ID" value="NZ_JBHSNF010000001.1"/>
</dbReference>
<dbReference type="Proteomes" id="UP001596114">
    <property type="component" value="Unassembled WGS sequence"/>
</dbReference>